<proteinExistence type="predicted"/>
<protein>
    <submittedName>
        <fullName evidence="1">Uncharacterized protein</fullName>
    </submittedName>
</protein>
<dbReference type="EMBL" id="AABEKN010000008">
    <property type="protein sequence ID" value="EAG9355060.1"/>
    <property type="molecule type" value="Genomic_DNA"/>
</dbReference>
<dbReference type="RefSeq" id="WP_031695446.1">
    <property type="nucleotide sequence ID" value="NZ_CP090058.1"/>
</dbReference>
<dbReference type="Proteomes" id="UP000524387">
    <property type="component" value="Unassembled WGS sequence"/>
</dbReference>
<sequence length="97" mass="11510">MFIIFGMSLGETDLRWWKKIIQRIIESNALVVLHRFDLSLNFTKAKPRKYLEIMESTTDMLFEHNKGLVSATERRKVIPLINSKNLFVDHNYKEIKV</sequence>
<organism evidence="1 2">
    <name type="scientific">Listeria monocytogenes</name>
    <dbReference type="NCBI Taxonomy" id="1639"/>
    <lineage>
        <taxon>Bacteria</taxon>
        <taxon>Bacillati</taxon>
        <taxon>Bacillota</taxon>
        <taxon>Bacilli</taxon>
        <taxon>Bacillales</taxon>
        <taxon>Listeriaceae</taxon>
        <taxon>Listeria</taxon>
    </lineage>
</organism>
<dbReference type="AlphaFoldDB" id="A0A823J0F9"/>
<name>A0A823J0F9_LISMN</name>
<evidence type="ECO:0000313" key="2">
    <source>
        <dbReference type="Proteomes" id="UP000524387"/>
    </source>
</evidence>
<comment type="caution">
    <text evidence="1">The sequence shown here is derived from an EMBL/GenBank/DDBJ whole genome shotgun (WGS) entry which is preliminary data.</text>
</comment>
<evidence type="ECO:0000313" key="1">
    <source>
        <dbReference type="EMBL" id="EAG9355060.1"/>
    </source>
</evidence>
<reference evidence="1 2" key="1">
    <citation type="submission" date="2019-04" db="EMBL/GenBank/DDBJ databases">
        <authorList>
            <consortium name="GenomeTrakr network: Whole genome sequencing for foodborne pathogen traceback"/>
        </authorList>
    </citation>
    <scope>NUCLEOTIDE SEQUENCE [LARGE SCALE GENOMIC DNA]</scope>
    <source>
        <strain evidence="1 2">CFSAN072502</strain>
    </source>
</reference>
<accession>A0A823J0F9</accession>
<gene>
    <name evidence="1" type="ORF">CW895_14810</name>
</gene>